<comment type="caution">
    <text evidence="1">The sequence shown here is derived from an EMBL/GenBank/DDBJ whole genome shotgun (WGS) entry which is preliminary data.</text>
</comment>
<reference evidence="2" key="1">
    <citation type="journal article" date="2019" name="Int. J. Syst. Evol. Microbiol.">
        <title>The Global Catalogue of Microorganisms (GCM) 10K type strain sequencing project: providing services to taxonomists for standard genome sequencing and annotation.</title>
        <authorList>
            <consortium name="The Broad Institute Genomics Platform"/>
            <consortium name="The Broad Institute Genome Sequencing Center for Infectious Disease"/>
            <person name="Wu L."/>
            <person name="Ma J."/>
        </authorList>
    </citation>
    <scope>NUCLEOTIDE SEQUENCE [LARGE SCALE GENOMIC DNA]</scope>
    <source>
        <strain evidence="2">CCUG 55491</strain>
    </source>
</reference>
<dbReference type="EMBL" id="JBHTIH010000002">
    <property type="protein sequence ID" value="MFD0738257.1"/>
    <property type="molecule type" value="Genomic_DNA"/>
</dbReference>
<name>A0ABW2YP75_9GAMM</name>
<proteinExistence type="predicted"/>
<protein>
    <submittedName>
        <fullName evidence="1">Uncharacterized protein</fullName>
    </submittedName>
</protein>
<sequence length="73" mass="7698">MPERLPNLVLAAADSAEAAEGKPLNAVSVFIVYEDEDGKFHAVIHAPIGLRRLASETIQLATEAAHDPAAGLH</sequence>
<evidence type="ECO:0000313" key="1">
    <source>
        <dbReference type="EMBL" id="MFD0738257.1"/>
    </source>
</evidence>
<evidence type="ECO:0000313" key="2">
    <source>
        <dbReference type="Proteomes" id="UP001597090"/>
    </source>
</evidence>
<accession>A0ABW2YP75</accession>
<gene>
    <name evidence="1" type="ORF">ACFQZQ_03000</name>
</gene>
<keyword evidence="2" id="KW-1185">Reference proteome</keyword>
<dbReference type="RefSeq" id="WP_386811189.1">
    <property type="nucleotide sequence ID" value="NZ_JBHTIH010000002.1"/>
</dbReference>
<dbReference type="Proteomes" id="UP001597090">
    <property type="component" value="Unassembled WGS sequence"/>
</dbReference>
<organism evidence="1 2">
    <name type="scientific">Lysobacter koreensis</name>
    <dbReference type="NCBI Taxonomy" id="266122"/>
    <lineage>
        <taxon>Bacteria</taxon>
        <taxon>Pseudomonadati</taxon>
        <taxon>Pseudomonadota</taxon>
        <taxon>Gammaproteobacteria</taxon>
        <taxon>Lysobacterales</taxon>
        <taxon>Lysobacteraceae</taxon>
        <taxon>Lysobacter</taxon>
    </lineage>
</organism>